<gene>
    <name evidence="11" type="primary">cas1</name>
    <name evidence="11" type="ORF">FHL02_10810</name>
</gene>
<keyword evidence="4" id="KW-0378">Hydrolase</keyword>
<evidence type="ECO:0000313" key="12">
    <source>
        <dbReference type="Proteomes" id="UP000380386"/>
    </source>
</evidence>
<keyword evidence="10" id="KW-0175">Coiled coil</keyword>
<dbReference type="Gene3D" id="3.100.10.20">
    <property type="entry name" value="CRISPR-associated endonuclease Cas1, N-terminal domain"/>
    <property type="match status" value="1"/>
</dbReference>
<dbReference type="Proteomes" id="UP000380386">
    <property type="component" value="Unassembled WGS sequence"/>
</dbReference>
<evidence type="ECO:0000256" key="6">
    <source>
        <dbReference type="ARBA" id="ARBA00023118"/>
    </source>
</evidence>
<feature type="coiled-coil region" evidence="10">
    <location>
        <begin position="113"/>
        <end position="140"/>
    </location>
</feature>
<dbReference type="GO" id="GO:0004520">
    <property type="term" value="F:DNA endonuclease activity"/>
    <property type="evidence" value="ECO:0007669"/>
    <property type="project" value="InterPro"/>
</dbReference>
<protein>
    <submittedName>
        <fullName evidence="11">Type II CRISPR-associated endonuclease Cas1</fullName>
    </submittedName>
</protein>
<keyword evidence="1" id="KW-0540">Nuclease</keyword>
<dbReference type="Pfam" id="PF01867">
    <property type="entry name" value="Cas_Cas1"/>
    <property type="match status" value="1"/>
</dbReference>
<dbReference type="Gene3D" id="1.20.120.920">
    <property type="entry name" value="CRISPR-associated endonuclease Cas1, C-terminal domain"/>
    <property type="match status" value="1"/>
</dbReference>
<dbReference type="GO" id="GO:0016787">
    <property type="term" value="F:hydrolase activity"/>
    <property type="evidence" value="ECO:0007669"/>
    <property type="project" value="UniProtKB-KW"/>
</dbReference>
<keyword evidence="5" id="KW-0460">Magnesium</keyword>
<evidence type="ECO:0000256" key="7">
    <source>
        <dbReference type="ARBA" id="ARBA00023125"/>
    </source>
</evidence>
<keyword evidence="8" id="KW-0464">Manganese</keyword>
<dbReference type="InterPro" id="IPR042206">
    <property type="entry name" value="CRISPR-assoc_Cas1_C"/>
</dbReference>
<dbReference type="NCBIfam" id="TIGR00287">
    <property type="entry name" value="cas1"/>
    <property type="match status" value="1"/>
</dbReference>
<evidence type="ECO:0000313" key="11">
    <source>
        <dbReference type="EMBL" id="MQS53511.1"/>
    </source>
</evidence>
<keyword evidence="2" id="KW-0479">Metal-binding</keyword>
<keyword evidence="3 11" id="KW-0255">Endonuclease</keyword>
<dbReference type="PANTHER" id="PTHR34353">
    <property type="entry name" value="CRISPR-ASSOCIATED ENDONUCLEASE CAS1 1"/>
    <property type="match status" value="1"/>
</dbReference>
<dbReference type="InterPro" id="IPR050646">
    <property type="entry name" value="Cas1"/>
</dbReference>
<dbReference type="InterPro" id="IPR042211">
    <property type="entry name" value="CRISPR-assoc_Cas1_N"/>
</dbReference>
<comment type="subunit">
    <text evidence="9">Homodimer, forms a heterotetramer with a Cas2 homodimer.</text>
</comment>
<dbReference type="GO" id="GO:0046872">
    <property type="term" value="F:metal ion binding"/>
    <property type="evidence" value="ECO:0007669"/>
    <property type="project" value="UniProtKB-KW"/>
</dbReference>
<keyword evidence="6" id="KW-0051">Antiviral defense</keyword>
<dbReference type="EMBL" id="VDFM01000020">
    <property type="protein sequence ID" value="MQS53511.1"/>
    <property type="molecule type" value="Genomic_DNA"/>
</dbReference>
<dbReference type="GO" id="GO:0003677">
    <property type="term" value="F:DNA binding"/>
    <property type="evidence" value="ECO:0007669"/>
    <property type="project" value="UniProtKB-KW"/>
</dbReference>
<dbReference type="PANTHER" id="PTHR34353:SF2">
    <property type="entry name" value="CRISPR-ASSOCIATED ENDONUCLEASE CAS1 1"/>
    <property type="match status" value="1"/>
</dbReference>
<proteinExistence type="predicted"/>
<evidence type="ECO:0000256" key="3">
    <source>
        <dbReference type="ARBA" id="ARBA00022759"/>
    </source>
</evidence>
<evidence type="ECO:0000256" key="9">
    <source>
        <dbReference type="ARBA" id="ARBA00038592"/>
    </source>
</evidence>
<dbReference type="RefSeq" id="WP_153383957.1">
    <property type="nucleotide sequence ID" value="NZ_VDFM01000020.1"/>
</dbReference>
<keyword evidence="7" id="KW-0238">DNA-binding</keyword>
<dbReference type="GO" id="GO:0051607">
    <property type="term" value="P:defense response to virus"/>
    <property type="evidence" value="ECO:0007669"/>
    <property type="project" value="UniProtKB-KW"/>
</dbReference>
<evidence type="ECO:0000256" key="5">
    <source>
        <dbReference type="ARBA" id="ARBA00022842"/>
    </source>
</evidence>
<accession>A0A5P0ZK74</accession>
<evidence type="ECO:0000256" key="2">
    <source>
        <dbReference type="ARBA" id="ARBA00022723"/>
    </source>
</evidence>
<dbReference type="NCBIfam" id="TIGR03639">
    <property type="entry name" value="cas1_NMENI"/>
    <property type="match status" value="1"/>
</dbReference>
<comment type="caution">
    <text evidence="11">The sequence shown here is derived from an EMBL/GenBank/DDBJ whole genome shotgun (WGS) entry which is preliminary data.</text>
</comment>
<dbReference type="GO" id="GO:0043571">
    <property type="term" value="P:maintenance of CRISPR repeat elements"/>
    <property type="evidence" value="ECO:0007669"/>
    <property type="project" value="InterPro"/>
</dbReference>
<name>A0A5P0ZK74_9LACO</name>
<organism evidence="11 12">
    <name type="scientific">Companilactobacillus mishanensis</name>
    <dbReference type="NCBI Taxonomy" id="2486008"/>
    <lineage>
        <taxon>Bacteria</taxon>
        <taxon>Bacillati</taxon>
        <taxon>Bacillota</taxon>
        <taxon>Bacilli</taxon>
        <taxon>Lactobacillales</taxon>
        <taxon>Lactobacillaceae</taxon>
        <taxon>Companilactobacillus</taxon>
    </lineage>
</organism>
<dbReference type="InterPro" id="IPR019855">
    <property type="entry name" value="CRISPR-assoc_Cas1_NMENI"/>
</dbReference>
<dbReference type="InterPro" id="IPR002729">
    <property type="entry name" value="CRISPR-assoc_Cas1"/>
</dbReference>
<evidence type="ECO:0000256" key="1">
    <source>
        <dbReference type="ARBA" id="ARBA00022722"/>
    </source>
</evidence>
<evidence type="ECO:0000256" key="8">
    <source>
        <dbReference type="ARBA" id="ARBA00023211"/>
    </source>
</evidence>
<evidence type="ECO:0000256" key="4">
    <source>
        <dbReference type="ARBA" id="ARBA00022801"/>
    </source>
</evidence>
<reference evidence="11 12" key="1">
    <citation type="journal article" date="2019" name="Syst. Appl. Microbiol.">
        <title>Polyphasic characterization of two novel Lactobacillus spp. isolated from blown salami packages: Description of Lactobacillus halodurans sp. nov. and Lactobacillus salsicarnum sp. nov.</title>
        <authorList>
            <person name="Schuster J.A."/>
            <person name="Klingl A."/>
            <person name="Vogel R.F."/>
            <person name="Ehrmann M.A."/>
        </authorList>
    </citation>
    <scope>NUCLEOTIDE SEQUENCE [LARGE SCALE GENOMIC DNA]</scope>
    <source>
        <strain evidence="11 12">TMW 1.2118</strain>
    </source>
</reference>
<dbReference type="OrthoDB" id="9803119at2"/>
<sequence length="291" mass="33612">MGWRTVYIASKSKLSYKSNHLLIQTNTDTKQMSLNQIDCVMIGTTQAVITGYLVAKLIEKDIKVVFCSENHNPVAELCGYNSNNNRNKNIDMQISWSLPAKEQLWMDIVSNKMQNQIDVLAQNKKQTDDLEEELNNVVENDQSNREAVIARMYFQRLFGEDYTRGSDNNITAMLNYGYTILLSTMNQEIVAQGYLTQLGIHHHSLLNDFNLSSDLMEPFRQFIDLKVLEKKDYEFNEYVKFELIDVLNKEIKYAGKTYHLRNAISKHVHDCLEVLNGERESIHSVVISNEV</sequence>
<dbReference type="AlphaFoldDB" id="A0A5P0ZK74"/>
<evidence type="ECO:0000256" key="10">
    <source>
        <dbReference type="SAM" id="Coils"/>
    </source>
</evidence>